<feature type="non-terminal residue" evidence="4">
    <location>
        <position position="1"/>
    </location>
</feature>
<feature type="domain" description="VWFD" evidence="3">
    <location>
        <begin position="451"/>
        <end position="617"/>
    </location>
</feature>
<evidence type="ECO:0000313" key="4">
    <source>
        <dbReference type="EMBL" id="CAJ0946735.1"/>
    </source>
</evidence>
<dbReference type="InterPro" id="IPR002919">
    <property type="entry name" value="TIL_dom"/>
</dbReference>
<dbReference type="InterPro" id="IPR014853">
    <property type="entry name" value="VWF/SSPO/ZAN-like_Cys-rich_dom"/>
</dbReference>
<dbReference type="EMBL" id="CAUEEQ010025744">
    <property type="protein sequence ID" value="CAJ0946735.1"/>
    <property type="molecule type" value="Genomic_DNA"/>
</dbReference>
<reference evidence="4" key="1">
    <citation type="submission" date="2023-07" db="EMBL/GenBank/DDBJ databases">
        <authorList>
            <person name="Stuckert A."/>
        </authorList>
    </citation>
    <scope>NUCLEOTIDE SEQUENCE</scope>
</reference>
<evidence type="ECO:0000313" key="5">
    <source>
        <dbReference type="Proteomes" id="UP001176940"/>
    </source>
</evidence>
<dbReference type="Pfam" id="PF01826">
    <property type="entry name" value="TIL"/>
    <property type="match status" value="2"/>
</dbReference>
<evidence type="ECO:0000256" key="1">
    <source>
        <dbReference type="ARBA" id="ARBA00023157"/>
    </source>
</evidence>
<protein>
    <recommendedName>
        <fullName evidence="3">VWFD domain-containing protein</fullName>
    </recommendedName>
</protein>
<dbReference type="Gene3D" id="2.10.25.10">
    <property type="entry name" value="Laminin"/>
    <property type="match status" value="2"/>
</dbReference>
<dbReference type="Pfam" id="PF08742">
    <property type="entry name" value="C8"/>
    <property type="match status" value="3"/>
</dbReference>
<organism evidence="4 5">
    <name type="scientific">Ranitomeya imitator</name>
    <name type="common">mimic poison frog</name>
    <dbReference type="NCBI Taxonomy" id="111125"/>
    <lineage>
        <taxon>Eukaryota</taxon>
        <taxon>Metazoa</taxon>
        <taxon>Chordata</taxon>
        <taxon>Craniata</taxon>
        <taxon>Vertebrata</taxon>
        <taxon>Euteleostomi</taxon>
        <taxon>Amphibia</taxon>
        <taxon>Batrachia</taxon>
        <taxon>Anura</taxon>
        <taxon>Neobatrachia</taxon>
        <taxon>Hyloidea</taxon>
        <taxon>Dendrobatidae</taxon>
        <taxon>Dendrobatinae</taxon>
        <taxon>Ranitomeya</taxon>
    </lineage>
</organism>
<dbReference type="InterPro" id="IPR050780">
    <property type="entry name" value="Mucin_vWF_Thrombospondin_sf"/>
</dbReference>
<dbReference type="PROSITE" id="PS51233">
    <property type="entry name" value="VWFD"/>
    <property type="match status" value="3"/>
</dbReference>
<dbReference type="SUPFAM" id="SSF57567">
    <property type="entry name" value="Serine protease inhibitors"/>
    <property type="match status" value="2"/>
</dbReference>
<sequence>LQCPINSHYESCPSSCQASCSENQVFDCDTSLCYDACLCDEGYELSGGSCVPKEECGCYWQGSYYPKEESFGNNCSRKCHCLGGNMTCYLTEGCNAGYECEQNGGLWSCEPWHSMTCTLYGDSHYIAFDDQAYNFKGLCDSRMVGVCSSDTNLTAFEVHIIQKPIGATIEDVIVTVDGTLVHTPYIIGTSLQIYRSNLDVLILQTDFGLAVSFDWMKRLLIMLPPSYMGSLCGICASEVNSTSIEASCEQTCQGICANCSSELYLKATTTCGLMTDPLGTFRLCNQKVDPQAYFEACVNDLCSGLAHCSAFYAYAAACWEASAEVDPWAYSMDCGYECPQNSTYTRSQHCVSNCQSTCEIGLPLTCALQCQEGCQCDPGYMLNGDRCILHEDCGCYSDGQYWKRGDIFYDDQCQKQCACLERGLECKDHNCTSEEQCANIMGVWACYPRSSTCSVSGQFYHTFDGLTYPVYKNCLYVMAIVMGTERVNLEVHLRRKISGELASAQEVILKVYGYTIVLNLHSEGIQVNSNLTSLPIDLDNQIFVYENGTNMVLETDFGLALTFSPSSVSLTIPLSYAGLVRGLCGNANSLAGDDYDNLPIDKFVSSWRSYADNSACDETYNTPSDILEFDANKYCELIPEVEGPFRGCHVVIDPQGFYNNCMSTANGDLDSVCDSIEYYNKACQGAGVTVYQWESETICEPERPPVDKPSTSAPTMPQTTTEMRCLHNMVPTTCQSLGKSTCLFQSSRGNTSLGGDVDTPIKCSLPVAKVCHDAELDYFSVSVHYEIMGDQRTDSLHIEVYGLNIVLPWNWENGVWVNNMPVGPSTCLLPGRLQISHEGHELILAALNGLVIKYNHKGLVHIYIPSGYQNYICGQCAEKDSHETSVKFTSNVSRNYSDNQCLIGVTKEPWANAKDDFTSYCSLLLEKNGPFGKCHRILNPDRFYDSCQFHVCQELQMGGDGNTAACHDLGEYVMLCQLHRVVIKPWRNESFCPFKCPSPATYELCTKTCIQCQDGKCTNHCLEGCNCGDGYYWNGVNCVGSVCPKDTSPAEPENLNCNNDLSLESCHICRLDDQQISTFGNISSPLEGNGVYDILRKCDSSAPQWLRVTLRLEPPNPVKLFIFYERNFITINSAVEVWVNGQLQDLPVSLEPELSISKSANVVVLSLPGSMALSFSPEGKLEIEVTESLSTELCGACAFGNLFPSHSPIFSLESWRAEDLSW</sequence>
<dbReference type="CDD" id="cd19941">
    <property type="entry name" value="TIL"/>
    <property type="match status" value="3"/>
</dbReference>
<evidence type="ECO:0000259" key="3">
    <source>
        <dbReference type="PROSITE" id="PS51233"/>
    </source>
</evidence>
<dbReference type="InterPro" id="IPR036084">
    <property type="entry name" value="Ser_inhib-like_sf"/>
</dbReference>
<dbReference type="InterPro" id="IPR001846">
    <property type="entry name" value="VWF_type-D"/>
</dbReference>
<evidence type="ECO:0000256" key="2">
    <source>
        <dbReference type="ARBA" id="ARBA00023180"/>
    </source>
</evidence>
<dbReference type="SMART" id="SM00216">
    <property type="entry name" value="VWD"/>
    <property type="match status" value="2"/>
</dbReference>
<feature type="domain" description="VWFD" evidence="3">
    <location>
        <begin position="115"/>
        <end position="272"/>
    </location>
</feature>
<keyword evidence="5" id="KW-1185">Reference proteome</keyword>
<accession>A0ABN9LV48</accession>
<feature type="domain" description="VWFD" evidence="3">
    <location>
        <begin position="1067"/>
        <end position="1222"/>
    </location>
</feature>
<dbReference type="PANTHER" id="PTHR11339:SF413">
    <property type="entry name" value="TECTORIN ALPHA"/>
    <property type="match status" value="1"/>
</dbReference>
<dbReference type="PANTHER" id="PTHR11339">
    <property type="entry name" value="EXTRACELLULAR MATRIX GLYCOPROTEIN RELATED"/>
    <property type="match status" value="1"/>
</dbReference>
<dbReference type="SMART" id="SM00832">
    <property type="entry name" value="C8"/>
    <property type="match status" value="3"/>
</dbReference>
<gene>
    <name evidence="4" type="ORF">RIMI_LOCUS11399506</name>
</gene>
<keyword evidence="2" id="KW-0325">Glycoprotein</keyword>
<name>A0ABN9LV48_9NEOB</name>
<keyword evidence="1" id="KW-1015">Disulfide bond</keyword>
<proteinExistence type="predicted"/>
<comment type="caution">
    <text evidence="4">The sequence shown here is derived from an EMBL/GenBank/DDBJ whole genome shotgun (WGS) entry which is preliminary data.</text>
</comment>
<dbReference type="Pfam" id="PF00094">
    <property type="entry name" value="VWD"/>
    <property type="match status" value="5"/>
</dbReference>
<dbReference type="Proteomes" id="UP001176940">
    <property type="component" value="Unassembled WGS sequence"/>
</dbReference>